<keyword evidence="2" id="KW-1185">Reference proteome</keyword>
<name>A0A4P2VHX3_FLUSA</name>
<dbReference type="EMBL" id="AP019368">
    <property type="protein sequence ID" value="BBH52633.1"/>
    <property type="molecule type" value="Genomic_DNA"/>
</dbReference>
<protein>
    <submittedName>
        <fullName evidence="1">Uncharacterized protein</fullName>
    </submittedName>
</protein>
<organism evidence="1 2">
    <name type="scientific">Fluviispira sanaruensis</name>
    <dbReference type="NCBI Taxonomy" id="2493639"/>
    <lineage>
        <taxon>Bacteria</taxon>
        <taxon>Pseudomonadati</taxon>
        <taxon>Bdellovibrionota</taxon>
        <taxon>Oligoflexia</taxon>
        <taxon>Silvanigrellales</taxon>
        <taxon>Silvanigrellaceae</taxon>
        <taxon>Fluviispira</taxon>
    </lineage>
</organism>
<reference evidence="1 2" key="1">
    <citation type="submission" date="2018-12" db="EMBL/GenBank/DDBJ databases">
        <title>Rubrispira sanarue gen. nov., sp., nov., a member of the order Silvanigrellales, isolated from a brackish lake in Hamamatsu Japan.</title>
        <authorList>
            <person name="Maejima Y."/>
            <person name="Iino T."/>
            <person name="Muraguchi Y."/>
            <person name="Fukuda K."/>
            <person name="Nojiri H."/>
            <person name="Ohkuma M."/>
            <person name="Moriuchi R."/>
            <person name="Dohra H."/>
            <person name="Kimbara K."/>
            <person name="Shintani M."/>
        </authorList>
    </citation>
    <scope>NUCLEOTIDE SEQUENCE [LARGE SCALE GENOMIC DNA]</scope>
    <source>
        <strain evidence="1 2">RF1110005</strain>
    </source>
</reference>
<proteinExistence type="predicted"/>
<accession>A0A4P2VHX3</accession>
<evidence type="ECO:0000313" key="2">
    <source>
        <dbReference type="Proteomes" id="UP000291236"/>
    </source>
</evidence>
<dbReference type="AlphaFoldDB" id="A0A4P2VHX3"/>
<sequence>MIYNCFIELTRTAFKLKQLSKNKSISYFLRRFASEPHIRETEVKNYLLQNFILIKMNKLRTKYSN</sequence>
<evidence type="ECO:0000313" key="1">
    <source>
        <dbReference type="EMBL" id="BBH52633.1"/>
    </source>
</evidence>
<dbReference type="KEGG" id="sbf:JCM31447_10740"/>
<dbReference type="Proteomes" id="UP000291236">
    <property type="component" value="Chromosome"/>
</dbReference>
<gene>
    <name evidence="1" type="ORF">JCM31447_10740</name>
</gene>